<gene>
    <name evidence="7" type="ORF">S12H4_30907</name>
</gene>
<dbReference type="GO" id="GO:0008610">
    <property type="term" value="P:lipid biosynthetic process"/>
    <property type="evidence" value="ECO:0007669"/>
    <property type="project" value="UniProtKB-ARBA"/>
</dbReference>
<organism evidence="7">
    <name type="scientific">marine sediment metagenome</name>
    <dbReference type="NCBI Taxonomy" id="412755"/>
    <lineage>
        <taxon>unclassified sequences</taxon>
        <taxon>metagenomes</taxon>
        <taxon>ecological metagenomes</taxon>
    </lineage>
</organism>
<sequence length="204" mass="23299">PNMTPSYAHSMVKSYGVDFLRKTLDKGRGVILVTSHLGGMELAGPYLSSLGVPLYSVAESKGPGMKFFRFYNRYREHLGSTILQLEDRKLVFTLVRLLRANKVIALISDRDIQESGVYHEFFGRMAQIPRGVVLLSKRTGTPLIVGFMALDPETPRYQGRVFPPIYPDDYDSEDELLKAMVKLLEKGISMFPDQWFVFQRVWKD</sequence>
<protein>
    <recommendedName>
        <fullName evidence="8">Lipid A biosynthesis acyltransferase</fullName>
    </recommendedName>
</protein>
<dbReference type="EMBL" id="BARW01017986">
    <property type="protein sequence ID" value="GAI93661.1"/>
    <property type="molecule type" value="Genomic_DNA"/>
</dbReference>
<evidence type="ECO:0000256" key="1">
    <source>
        <dbReference type="ARBA" id="ARBA00004533"/>
    </source>
</evidence>
<comment type="caution">
    <text evidence="7">The sequence shown here is derived from an EMBL/GenBank/DDBJ whole genome shotgun (WGS) entry which is preliminary data.</text>
</comment>
<reference evidence="7" key="1">
    <citation type="journal article" date="2014" name="Front. Microbiol.">
        <title>High frequency of phylogenetically diverse reductive dehalogenase-homologous genes in deep subseafloor sedimentary metagenomes.</title>
        <authorList>
            <person name="Kawai M."/>
            <person name="Futagami T."/>
            <person name="Toyoda A."/>
            <person name="Takaki Y."/>
            <person name="Nishi S."/>
            <person name="Hori S."/>
            <person name="Arai W."/>
            <person name="Tsubouchi T."/>
            <person name="Morono Y."/>
            <person name="Uchiyama I."/>
            <person name="Ito T."/>
            <person name="Fujiyama A."/>
            <person name="Inagaki F."/>
            <person name="Takami H."/>
        </authorList>
    </citation>
    <scope>NUCLEOTIDE SEQUENCE</scope>
    <source>
        <strain evidence="7">Expedition CK06-06</strain>
    </source>
</reference>
<dbReference type="InterPro" id="IPR004960">
    <property type="entry name" value="LipA_acyltrans"/>
</dbReference>
<evidence type="ECO:0000256" key="5">
    <source>
        <dbReference type="ARBA" id="ARBA00023136"/>
    </source>
</evidence>
<dbReference type="Pfam" id="PF03279">
    <property type="entry name" value="Lip_A_acyltrans"/>
    <property type="match status" value="1"/>
</dbReference>
<comment type="subcellular location">
    <subcellularLocation>
        <location evidence="1">Cell inner membrane</location>
    </subcellularLocation>
</comment>
<feature type="non-terminal residue" evidence="7">
    <location>
        <position position="1"/>
    </location>
</feature>
<keyword evidence="4" id="KW-0808">Transferase</keyword>
<keyword evidence="3" id="KW-0997">Cell inner membrane</keyword>
<dbReference type="PANTHER" id="PTHR30606:SF10">
    <property type="entry name" value="PHOSPHATIDYLINOSITOL MANNOSIDE ACYLTRANSFERASE"/>
    <property type="match status" value="1"/>
</dbReference>
<accession>X1TQM1</accession>
<evidence type="ECO:0000256" key="3">
    <source>
        <dbReference type="ARBA" id="ARBA00022519"/>
    </source>
</evidence>
<evidence type="ECO:0008006" key="8">
    <source>
        <dbReference type="Google" id="ProtNLM"/>
    </source>
</evidence>
<name>X1TQM1_9ZZZZ</name>
<evidence type="ECO:0000256" key="2">
    <source>
        <dbReference type="ARBA" id="ARBA00022475"/>
    </source>
</evidence>
<evidence type="ECO:0000256" key="4">
    <source>
        <dbReference type="ARBA" id="ARBA00022679"/>
    </source>
</evidence>
<proteinExistence type="predicted"/>
<dbReference type="GO" id="GO:1901137">
    <property type="term" value="P:carbohydrate derivative biosynthetic process"/>
    <property type="evidence" value="ECO:0007669"/>
    <property type="project" value="UniProtKB-ARBA"/>
</dbReference>
<evidence type="ECO:0000313" key="7">
    <source>
        <dbReference type="EMBL" id="GAI93661.1"/>
    </source>
</evidence>
<dbReference type="AlphaFoldDB" id="X1TQM1"/>
<dbReference type="GO" id="GO:0005886">
    <property type="term" value="C:plasma membrane"/>
    <property type="evidence" value="ECO:0007669"/>
    <property type="project" value="UniProtKB-SubCell"/>
</dbReference>
<keyword evidence="2" id="KW-1003">Cell membrane</keyword>
<keyword evidence="5" id="KW-0472">Membrane</keyword>
<dbReference type="GO" id="GO:0016746">
    <property type="term" value="F:acyltransferase activity"/>
    <property type="evidence" value="ECO:0007669"/>
    <property type="project" value="UniProtKB-KW"/>
</dbReference>
<dbReference type="PANTHER" id="PTHR30606">
    <property type="entry name" value="LIPID A BIOSYNTHESIS LAUROYL ACYLTRANSFERASE"/>
    <property type="match status" value="1"/>
</dbReference>
<keyword evidence="6" id="KW-0012">Acyltransferase</keyword>
<evidence type="ECO:0000256" key="6">
    <source>
        <dbReference type="ARBA" id="ARBA00023315"/>
    </source>
</evidence>
<dbReference type="CDD" id="cd07984">
    <property type="entry name" value="LPLAT_LABLAT-like"/>
    <property type="match status" value="1"/>
</dbReference>